<evidence type="ECO:0000313" key="2">
    <source>
        <dbReference type="EMBL" id="MBE1556285.1"/>
    </source>
</evidence>
<dbReference type="AlphaFoldDB" id="A0A927MKZ0"/>
<keyword evidence="3" id="KW-1185">Reference proteome</keyword>
<comment type="caution">
    <text evidence="2">The sequence shown here is derived from an EMBL/GenBank/DDBJ whole genome shotgun (WGS) entry which is preliminary data.</text>
</comment>
<dbReference type="CDD" id="cd06223">
    <property type="entry name" value="PRTases_typeI"/>
    <property type="match status" value="1"/>
</dbReference>
<dbReference type="Pfam" id="PF24390">
    <property type="entry name" value="PRTase-CE"/>
    <property type="match status" value="1"/>
</dbReference>
<keyword evidence="2" id="KW-0808">Transferase</keyword>
<proteinExistence type="predicted"/>
<accession>A0A927MKZ0</accession>
<dbReference type="SUPFAM" id="SSF53271">
    <property type="entry name" value="PRTase-like"/>
    <property type="match status" value="1"/>
</dbReference>
<dbReference type="Proteomes" id="UP000658225">
    <property type="component" value="Unassembled WGS sequence"/>
</dbReference>
<feature type="domain" description="PRTase-CE" evidence="1">
    <location>
        <begin position="97"/>
        <end position="286"/>
    </location>
</feature>
<keyword evidence="2" id="KW-0328">Glycosyltransferase</keyword>
<evidence type="ECO:0000259" key="1">
    <source>
        <dbReference type="Pfam" id="PF24390"/>
    </source>
</evidence>
<protein>
    <submittedName>
        <fullName evidence="2">Hypoxanthine phosphoribosyltransferase</fullName>
    </submittedName>
</protein>
<organism evidence="2 3">
    <name type="scientific">Sporosarcina limicola</name>
    <dbReference type="NCBI Taxonomy" id="34101"/>
    <lineage>
        <taxon>Bacteria</taxon>
        <taxon>Bacillati</taxon>
        <taxon>Bacillota</taxon>
        <taxon>Bacilli</taxon>
        <taxon>Bacillales</taxon>
        <taxon>Caryophanaceae</taxon>
        <taxon>Sporosarcina</taxon>
    </lineage>
</organism>
<dbReference type="GO" id="GO:0016757">
    <property type="term" value="F:glycosyltransferase activity"/>
    <property type="evidence" value="ECO:0007669"/>
    <property type="project" value="UniProtKB-KW"/>
</dbReference>
<sequence>MNRKLKKELKLETFLKLREIFNKKDWEIEDDDSNEMSLFNRFSSLLSELSLEEQNLTLELTERFTKIDFDDYMTHIKKAIAKFISEGSIDMTKITRIHIAPLISPEDFGKSKSSTMVHYLFKGSIRYINHIGNKKLYYTDDLNIDYNQINKEGNILIVVDDFIGTGETACSAIDYLIDEKNVIKEKIVVISIASLEQGIQLLSEKGIYHYSSVVFNKGITDYCSTKEELDYKLEIMDSIETKIKAHKNERLGYNKSEALITLIRTPNNTFPLFWKEKGARVAPFPRN</sequence>
<name>A0A927MKZ0_9BACL</name>
<dbReference type="InterPro" id="IPR056920">
    <property type="entry name" value="PRTase-CE"/>
</dbReference>
<gene>
    <name evidence="2" type="ORF">H4683_003408</name>
</gene>
<reference evidence="2" key="1">
    <citation type="submission" date="2020-10" db="EMBL/GenBank/DDBJ databases">
        <title>Genomic Encyclopedia of Type Strains, Phase IV (KMG-IV): sequencing the most valuable type-strain genomes for metagenomic binning, comparative biology and taxonomic classification.</title>
        <authorList>
            <person name="Goeker M."/>
        </authorList>
    </citation>
    <scope>NUCLEOTIDE SEQUENCE</scope>
    <source>
        <strain evidence="2">DSM 13886</strain>
    </source>
</reference>
<dbReference type="InterPro" id="IPR000836">
    <property type="entry name" value="PRTase_dom"/>
</dbReference>
<evidence type="ECO:0000313" key="3">
    <source>
        <dbReference type="Proteomes" id="UP000658225"/>
    </source>
</evidence>
<dbReference type="InterPro" id="IPR029057">
    <property type="entry name" value="PRTase-like"/>
</dbReference>
<dbReference type="Gene3D" id="3.40.50.2020">
    <property type="match status" value="1"/>
</dbReference>
<dbReference type="EMBL" id="JADBEL010000024">
    <property type="protein sequence ID" value="MBE1556285.1"/>
    <property type="molecule type" value="Genomic_DNA"/>
</dbReference>
<dbReference type="RefSeq" id="WP_192599947.1">
    <property type="nucleotide sequence ID" value="NZ_JADBEL010000024.1"/>
</dbReference>